<reference evidence="1 2" key="1">
    <citation type="submission" date="2019-11" db="EMBL/GenBank/DDBJ databases">
        <title>Whole genome sequence of Oryza granulata.</title>
        <authorList>
            <person name="Li W."/>
        </authorList>
    </citation>
    <scope>NUCLEOTIDE SEQUENCE [LARGE SCALE GENOMIC DNA]</scope>
    <source>
        <strain evidence="2">cv. Menghai</strain>
        <tissue evidence="1">Leaf</tissue>
    </source>
</reference>
<name>A0A6G1F4W3_9ORYZ</name>
<comment type="caution">
    <text evidence="1">The sequence shown here is derived from an EMBL/GenBank/DDBJ whole genome shotgun (WGS) entry which is preliminary data.</text>
</comment>
<keyword evidence="2" id="KW-1185">Reference proteome</keyword>
<accession>A0A6G1F4W3</accession>
<proteinExistence type="predicted"/>
<evidence type="ECO:0000313" key="1">
    <source>
        <dbReference type="EMBL" id="KAF0931947.1"/>
    </source>
</evidence>
<protein>
    <submittedName>
        <fullName evidence="1">Uncharacterized protein</fullName>
    </submittedName>
</protein>
<dbReference type="EMBL" id="SPHZ02000001">
    <property type="protein sequence ID" value="KAF0931947.1"/>
    <property type="molecule type" value="Genomic_DNA"/>
</dbReference>
<organism evidence="1 2">
    <name type="scientific">Oryza meyeriana var. granulata</name>
    <dbReference type="NCBI Taxonomy" id="110450"/>
    <lineage>
        <taxon>Eukaryota</taxon>
        <taxon>Viridiplantae</taxon>
        <taxon>Streptophyta</taxon>
        <taxon>Embryophyta</taxon>
        <taxon>Tracheophyta</taxon>
        <taxon>Spermatophyta</taxon>
        <taxon>Magnoliopsida</taxon>
        <taxon>Liliopsida</taxon>
        <taxon>Poales</taxon>
        <taxon>Poaceae</taxon>
        <taxon>BOP clade</taxon>
        <taxon>Oryzoideae</taxon>
        <taxon>Oryzeae</taxon>
        <taxon>Oryzinae</taxon>
        <taxon>Oryza</taxon>
        <taxon>Oryza meyeriana</taxon>
    </lineage>
</organism>
<evidence type="ECO:0000313" key="2">
    <source>
        <dbReference type="Proteomes" id="UP000479710"/>
    </source>
</evidence>
<sequence length="74" mass="7758">MPLPETCCRRTKWQQECAEASHDGWGGNVDEGKAAGRQLGLGAGSWMLGRSCGGRTLQRGRPWWAAAAGVGAGS</sequence>
<dbReference type="Proteomes" id="UP000479710">
    <property type="component" value="Unassembled WGS sequence"/>
</dbReference>
<dbReference type="AlphaFoldDB" id="A0A6G1F4W3"/>
<gene>
    <name evidence="1" type="ORF">E2562_007128</name>
</gene>